<dbReference type="RefSeq" id="WP_161139503.1">
    <property type="nucleotide sequence ID" value="NZ_SPKJ01000010.1"/>
</dbReference>
<proteinExistence type="predicted"/>
<dbReference type="SUPFAM" id="SSF51735">
    <property type="entry name" value="NAD(P)-binding Rossmann-fold domains"/>
    <property type="match status" value="1"/>
</dbReference>
<dbReference type="PANTHER" id="PTHR43677:SF11">
    <property type="entry name" value="ZINC-CONTAINING ALCOHOL DEHYDROGENASE"/>
    <property type="match status" value="1"/>
</dbReference>
<reference evidence="3" key="1">
    <citation type="submission" date="2019-03" db="EMBL/GenBank/DDBJ databases">
        <title>Afifella sp. nov., isolated from activated sludge.</title>
        <authorList>
            <person name="Li Q."/>
            <person name="Liu Y."/>
        </authorList>
    </citation>
    <scope>NUCLEOTIDE SEQUENCE</scope>
    <source>
        <strain evidence="3">L72</strain>
    </source>
</reference>
<dbReference type="EMBL" id="SPKJ01000010">
    <property type="protein sequence ID" value="MYZ47155.1"/>
    <property type="molecule type" value="Genomic_DNA"/>
</dbReference>
<dbReference type="Gene3D" id="3.90.180.10">
    <property type="entry name" value="Medium-chain alcohol dehydrogenases, catalytic domain"/>
    <property type="match status" value="1"/>
</dbReference>
<dbReference type="Pfam" id="PF00107">
    <property type="entry name" value="ADH_zinc_N"/>
    <property type="match status" value="1"/>
</dbReference>
<feature type="domain" description="Enoyl reductase (ER)" evidence="2">
    <location>
        <begin position="7"/>
        <end position="309"/>
    </location>
</feature>
<dbReference type="InterPro" id="IPR051397">
    <property type="entry name" value="Zn-ADH-like_protein"/>
</dbReference>
<accession>A0A964T2Q0</accession>
<keyword evidence="4" id="KW-1185">Reference proteome</keyword>
<dbReference type="SMART" id="SM00829">
    <property type="entry name" value="PKS_ER"/>
    <property type="match status" value="1"/>
</dbReference>
<dbReference type="PANTHER" id="PTHR43677">
    <property type="entry name" value="SHORT-CHAIN DEHYDROGENASE/REDUCTASE"/>
    <property type="match status" value="1"/>
</dbReference>
<evidence type="ECO:0000313" key="3">
    <source>
        <dbReference type="EMBL" id="MYZ47155.1"/>
    </source>
</evidence>
<dbReference type="GO" id="GO:0016491">
    <property type="term" value="F:oxidoreductase activity"/>
    <property type="evidence" value="ECO:0007669"/>
    <property type="project" value="InterPro"/>
</dbReference>
<gene>
    <name evidence="3" type="ORF">E4O86_05445</name>
</gene>
<evidence type="ECO:0000313" key="4">
    <source>
        <dbReference type="Proteomes" id="UP000773614"/>
    </source>
</evidence>
<sequence length="311" mass="32592">MKAALIGESKTPEYGDFPDPTSGETVQVCAAALTNLDIAVAEGRHYLSPKTYPFVLGMECVGQTKDGKKQFFNAMAIVSPFGSMAERTIVRPEFGLPVPSGVRDDLAAAIGNAGLAAWLPLSWRAKIRPGETVLVLGATGTSGLIAVAAARRLGAGRIVAVGRSPEALETARMLGADATVDISGGSDLTRAFQQAAGRDIDIVVDYLNGAPCEACLPLMGIGGRIVQIGARAGTSIRLPVQSVLRNSIDLMGFAYYRAPHAEQAAAYQALCNLASAGELVLPTQCLPLCDIREAWDRQKAGGSARQVIIPQ</sequence>
<protein>
    <submittedName>
        <fullName evidence="3">Zinc-binding alcohol dehydrogenase family protein</fullName>
    </submittedName>
</protein>
<evidence type="ECO:0000256" key="1">
    <source>
        <dbReference type="SAM" id="MobiDB-lite"/>
    </source>
</evidence>
<dbReference type="SUPFAM" id="SSF50129">
    <property type="entry name" value="GroES-like"/>
    <property type="match status" value="1"/>
</dbReference>
<dbReference type="AlphaFoldDB" id="A0A964T2Q0"/>
<evidence type="ECO:0000259" key="2">
    <source>
        <dbReference type="SMART" id="SM00829"/>
    </source>
</evidence>
<dbReference type="InterPro" id="IPR011032">
    <property type="entry name" value="GroES-like_sf"/>
</dbReference>
<feature type="region of interest" description="Disordered" evidence="1">
    <location>
        <begin position="1"/>
        <end position="20"/>
    </location>
</feature>
<dbReference type="OrthoDB" id="9787435at2"/>
<comment type="caution">
    <text evidence="3">The sequence shown here is derived from an EMBL/GenBank/DDBJ whole genome shotgun (WGS) entry which is preliminary data.</text>
</comment>
<dbReference type="InterPro" id="IPR036291">
    <property type="entry name" value="NAD(P)-bd_dom_sf"/>
</dbReference>
<name>A0A964T2Q0_9HYPH</name>
<dbReference type="InterPro" id="IPR013149">
    <property type="entry name" value="ADH-like_C"/>
</dbReference>
<organism evidence="3 4">
    <name type="scientific">Propylenella binzhouense</name>
    <dbReference type="NCBI Taxonomy" id="2555902"/>
    <lineage>
        <taxon>Bacteria</taxon>
        <taxon>Pseudomonadati</taxon>
        <taxon>Pseudomonadota</taxon>
        <taxon>Alphaproteobacteria</taxon>
        <taxon>Hyphomicrobiales</taxon>
        <taxon>Propylenellaceae</taxon>
        <taxon>Propylenella</taxon>
    </lineage>
</organism>
<dbReference type="Proteomes" id="UP000773614">
    <property type="component" value="Unassembled WGS sequence"/>
</dbReference>
<dbReference type="InterPro" id="IPR020843">
    <property type="entry name" value="ER"/>
</dbReference>